<dbReference type="EMBL" id="JBJQND010000015">
    <property type="protein sequence ID" value="KAL3852021.1"/>
    <property type="molecule type" value="Genomic_DNA"/>
</dbReference>
<proteinExistence type="predicted"/>
<feature type="chain" id="PRO_5044862121" evidence="1">
    <location>
        <begin position="22"/>
        <end position="58"/>
    </location>
</feature>
<evidence type="ECO:0000256" key="1">
    <source>
        <dbReference type="SAM" id="SignalP"/>
    </source>
</evidence>
<feature type="non-terminal residue" evidence="2">
    <location>
        <position position="58"/>
    </location>
</feature>
<evidence type="ECO:0000313" key="2">
    <source>
        <dbReference type="EMBL" id="KAL3852021.1"/>
    </source>
</evidence>
<comment type="caution">
    <text evidence="2">The sequence shown here is derived from an EMBL/GenBank/DDBJ whole genome shotgun (WGS) entry which is preliminary data.</text>
</comment>
<name>A0ABD3UR87_SINWO</name>
<evidence type="ECO:0000313" key="3">
    <source>
        <dbReference type="Proteomes" id="UP001634394"/>
    </source>
</evidence>
<gene>
    <name evidence="2" type="ORF">ACJMK2_015710</name>
</gene>
<dbReference type="Proteomes" id="UP001634394">
    <property type="component" value="Unassembled WGS sequence"/>
</dbReference>
<organism evidence="2 3">
    <name type="scientific">Sinanodonta woodiana</name>
    <name type="common">Chinese pond mussel</name>
    <name type="synonym">Anodonta woodiana</name>
    <dbReference type="NCBI Taxonomy" id="1069815"/>
    <lineage>
        <taxon>Eukaryota</taxon>
        <taxon>Metazoa</taxon>
        <taxon>Spiralia</taxon>
        <taxon>Lophotrochozoa</taxon>
        <taxon>Mollusca</taxon>
        <taxon>Bivalvia</taxon>
        <taxon>Autobranchia</taxon>
        <taxon>Heteroconchia</taxon>
        <taxon>Palaeoheterodonta</taxon>
        <taxon>Unionida</taxon>
        <taxon>Unionoidea</taxon>
        <taxon>Unionidae</taxon>
        <taxon>Unioninae</taxon>
        <taxon>Sinanodonta</taxon>
    </lineage>
</organism>
<feature type="signal peptide" evidence="1">
    <location>
        <begin position="1"/>
        <end position="21"/>
    </location>
</feature>
<dbReference type="AlphaFoldDB" id="A0ABD3UR87"/>
<sequence length="58" mass="6333">MTENGLIGVLIPLVLCHAVTAHVQGTGAVYLTIPQSLMERHVSVRTLQRNRAIKGNVR</sequence>
<reference evidence="2 3" key="1">
    <citation type="submission" date="2024-11" db="EMBL/GenBank/DDBJ databases">
        <title>Chromosome-level genome assembly of the freshwater bivalve Anodonta woodiana.</title>
        <authorList>
            <person name="Chen X."/>
        </authorList>
    </citation>
    <scope>NUCLEOTIDE SEQUENCE [LARGE SCALE GENOMIC DNA]</scope>
    <source>
        <strain evidence="2">MN2024</strain>
        <tissue evidence="2">Gills</tissue>
    </source>
</reference>
<accession>A0ABD3UR87</accession>
<protein>
    <submittedName>
        <fullName evidence="2">Uncharacterized protein</fullName>
    </submittedName>
</protein>
<keyword evidence="1" id="KW-0732">Signal</keyword>
<keyword evidence="3" id="KW-1185">Reference proteome</keyword>